<keyword evidence="8" id="KW-1185">Reference proteome</keyword>
<sequence>MRGSDDAGKATRIQVRITNTEVVPQEVAGSLEQKNMHFSAERKNSMPARYVYGVIFLIPNLCAWIVRDYGQMVQRHPHYLKSCGINGRDCIHTLGVLRVSLGCFVSFF</sequence>
<keyword evidence="3 6" id="KW-0812">Transmembrane</keyword>
<evidence type="ECO:0000256" key="1">
    <source>
        <dbReference type="ARBA" id="ARBA00004141"/>
    </source>
</evidence>
<dbReference type="Proteomes" id="UP000237105">
    <property type="component" value="Unassembled WGS sequence"/>
</dbReference>
<gene>
    <name evidence="7" type="ORF">PanWU01x14_331040</name>
</gene>
<protein>
    <submittedName>
        <fullName evidence="7">Serine incorporator/TMS membrane protein</fullName>
    </submittedName>
</protein>
<reference evidence="8" key="1">
    <citation type="submission" date="2016-06" db="EMBL/GenBank/DDBJ databases">
        <title>Parallel loss of symbiosis genes in relatives of nitrogen-fixing non-legume Parasponia.</title>
        <authorList>
            <person name="Van Velzen R."/>
            <person name="Holmer R."/>
            <person name="Bu F."/>
            <person name="Rutten L."/>
            <person name="Van Zeijl A."/>
            <person name="Liu W."/>
            <person name="Santuari L."/>
            <person name="Cao Q."/>
            <person name="Sharma T."/>
            <person name="Shen D."/>
            <person name="Roswanjaya Y."/>
            <person name="Wardhani T."/>
            <person name="Kalhor M.S."/>
            <person name="Jansen J."/>
            <person name="Van den Hoogen J."/>
            <person name="Gungor B."/>
            <person name="Hartog M."/>
            <person name="Hontelez J."/>
            <person name="Verver J."/>
            <person name="Yang W.-C."/>
            <person name="Schijlen E."/>
            <person name="Repin R."/>
            <person name="Schilthuizen M."/>
            <person name="Schranz E."/>
            <person name="Heidstra R."/>
            <person name="Miyata K."/>
            <person name="Fedorova E."/>
            <person name="Kohlen W."/>
            <person name="Bisseling T."/>
            <person name="Smit S."/>
            <person name="Geurts R."/>
        </authorList>
    </citation>
    <scope>NUCLEOTIDE SEQUENCE [LARGE SCALE GENOMIC DNA]</scope>
    <source>
        <strain evidence="8">cv. WU1-14</strain>
    </source>
</reference>
<organism evidence="7 8">
    <name type="scientific">Parasponia andersonii</name>
    <name type="common">Sponia andersonii</name>
    <dbReference type="NCBI Taxonomy" id="3476"/>
    <lineage>
        <taxon>Eukaryota</taxon>
        <taxon>Viridiplantae</taxon>
        <taxon>Streptophyta</taxon>
        <taxon>Embryophyta</taxon>
        <taxon>Tracheophyta</taxon>
        <taxon>Spermatophyta</taxon>
        <taxon>Magnoliopsida</taxon>
        <taxon>eudicotyledons</taxon>
        <taxon>Gunneridae</taxon>
        <taxon>Pentapetalae</taxon>
        <taxon>rosids</taxon>
        <taxon>fabids</taxon>
        <taxon>Rosales</taxon>
        <taxon>Cannabaceae</taxon>
        <taxon>Parasponia</taxon>
    </lineage>
</organism>
<comment type="similarity">
    <text evidence="2">Belongs to the TDE1 family.</text>
</comment>
<proteinExistence type="inferred from homology"/>
<comment type="subcellular location">
    <subcellularLocation>
        <location evidence="1">Membrane</location>
        <topology evidence="1">Multi-pass membrane protein</topology>
    </subcellularLocation>
</comment>
<accession>A0A2P5AHU0</accession>
<evidence type="ECO:0000256" key="4">
    <source>
        <dbReference type="ARBA" id="ARBA00022989"/>
    </source>
</evidence>
<evidence type="ECO:0000313" key="8">
    <source>
        <dbReference type="Proteomes" id="UP000237105"/>
    </source>
</evidence>
<dbReference type="InterPro" id="IPR005016">
    <property type="entry name" value="TDE1/TMS"/>
</dbReference>
<evidence type="ECO:0000256" key="3">
    <source>
        <dbReference type="ARBA" id="ARBA00022692"/>
    </source>
</evidence>
<dbReference type="OrthoDB" id="5963193at2759"/>
<keyword evidence="5 6" id="KW-0472">Membrane</keyword>
<dbReference type="AlphaFoldDB" id="A0A2P5AHU0"/>
<keyword evidence="4 6" id="KW-1133">Transmembrane helix</keyword>
<evidence type="ECO:0000256" key="5">
    <source>
        <dbReference type="ARBA" id="ARBA00023136"/>
    </source>
</evidence>
<evidence type="ECO:0000256" key="6">
    <source>
        <dbReference type="SAM" id="Phobius"/>
    </source>
</evidence>
<dbReference type="GO" id="GO:0016020">
    <property type="term" value="C:membrane"/>
    <property type="evidence" value="ECO:0007669"/>
    <property type="project" value="UniProtKB-SubCell"/>
</dbReference>
<dbReference type="EMBL" id="JXTB01000583">
    <property type="protein sequence ID" value="PON36119.1"/>
    <property type="molecule type" value="Genomic_DNA"/>
</dbReference>
<dbReference type="PANTHER" id="PTHR10383">
    <property type="entry name" value="SERINE INCORPORATOR"/>
    <property type="match status" value="1"/>
</dbReference>
<comment type="caution">
    <text evidence="7">The sequence shown here is derived from an EMBL/GenBank/DDBJ whole genome shotgun (WGS) entry which is preliminary data.</text>
</comment>
<feature type="transmembrane region" description="Helical" evidence="6">
    <location>
        <begin position="50"/>
        <end position="66"/>
    </location>
</feature>
<name>A0A2P5AHU0_PARAD</name>
<dbReference type="PANTHER" id="PTHR10383:SF23">
    <property type="entry name" value="SERINC-DOMAIN CONTAINING SERINE AND SPHINGOLIPID BIOSYNTHESIS PROTEIN"/>
    <property type="match status" value="1"/>
</dbReference>
<evidence type="ECO:0000256" key="2">
    <source>
        <dbReference type="ARBA" id="ARBA00006665"/>
    </source>
</evidence>
<dbReference type="STRING" id="3476.A0A2P5AHU0"/>
<evidence type="ECO:0000313" key="7">
    <source>
        <dbReference type="EMBL" id="PON36119.1"/>
    </source>
</evidence>